<dbReference type="EMBL" id="WBOF01000002">
    <property type="protein sequence ID" value="MQS16263.1"/>
    <property type="molecule type" value="Genomic_DNA"/>
</dbReference>
<accession>A0A6N7L373</accession>
<dbReference type="RefSeq" id="WP_153466992.1">
    <property type="nucleotide sequence ID" value="NZ_WBOF01000002.1"/>
</dbReference>
<dbReference type="Gene3D" id="2.30.320.10">
    <property type="entry name" value="YwqG-like"/>
    <property type="match status" value="1"/>
</dbReference>
<gene>
    <name evidence="1" type="ORF">F7Q99_29615</name>
</gene>
<dbReference type="OrthoDB" id="4332009at2"/>
<keyword evidence="2" id="KW-1185">Reference proteome</keyword>
<dbReference type="AlphaFoldDB" id="A0A6N7L373"/>
<name>A0A6N7L373_9ACTN</name>
<reference evidence="1 2" key="1">
    <citation type="submission" date="2019-09" db="EMBL/GenBank/DDBJ databases">
        <title>Genome Sequences of Streptomyces kaniharaensis ATCC 21070.</title>
        <authorList>
            <person name="Zhu W."/>
            <person name="De Crecy-Lagard V."/>
            <person name="Richards N.G."/>
        </authorList>
    </citation>
    <scope>NUCLEOTIDE SEQUENCE [LARGE SCALE GENOMIC DNA]</scope>
    <source>
        <strain evidence="1 2">SF-557</strain>
    </source>
</reference>
<sequence>MKAAVSPPRPLDVTSVFPELAAHARTAVRLHPAPAIPGPRDSSVGGPLAWPEDEAWPTCPGGSHLLHRHPHRPANVRGERSTRFTYHGEITWDEIPADASWPLLPVMQVYAHDVPWYDGFPEGMDVLQILWCPFQHVYDDQRAPYNGIAGPWVQVRYRHTGDLGDRFLTPPEPVAIGEPGYLPTPCLLRPEPVTEYPHPGALGEEFETGVEEWEMATFGDPDDPEEYDPRYSWDLSTAPGWKLGGHEPWNYHGYHGPVRCGTCGSGMRFVAAIASDEWDGGTETWAPVGFLEGSPSERLRNQGPTDVVLGGRETMRVFTCPLSTDHPVISDLM</sequence>
<comment type="caution">
    <text evidence="1">The sequence shown here is derived from an EMBL/GenBank/DDBJ whole genome shotgun (WGS) entry which is preliminary data.</text>
</comment>
<proteinExistence type="predicted"/>
<dbReference type="Proteomes" id="UP000450000">
    <property type="component" value="Unassembled WGS sequence"/>
</dbReference>
<evidence type="ECO:0000313" key="2">
    <source>
        <dbReference type="Proteomes" id="UP000450000"/>
    </source>
</evidence>
<evidence type="ECO:0008006" key="3">
    <source>
        <dbReference type="Google" id="ProtNLM"/>
    </source>
</evidence>
<organism evidence="1 2">
    <name type="scientific">Streptomyces kaniharaensis</name>
    <dbReference type="NCBI Taxonomy" id="212423"/>
    <lineage>
        <taxon>Bacteria</taxon>
        <taxon>Bacillati</taxon>
        <taxon>Actinomycetota</taxon>
        <taxon>Actinomycetes</taxon>
        <taxon>Kitasatosporales</taxon>
        <taxon>Streptomycetaceae</taxon>
        <taxon>Streptomyces</taxon>
    </lineage>
</organism>
<protein>
    <recommendedName>
        <fullName evidence="3">DUF1963 domain-containing protein</fullName>
    </recommendedName>
</protein>
<evidence type="ECO:0000313" key="1">
    <source>
        <dbReference type="EMBL" id="MQS16263.1"/>
    </source>
</evidence>